<reference evidence="1" key="1">
    <citation type="submission" date="2022-03" db="EMBL/GenBank/DDBJ databases">
        <authorList>
            <person name="Sayadi A."/>
        </authorList>
    </citation>
    <scope>NUCLEOTIDE SEQUENCE</scope>
</reference>
<accession>A0A9P0JT39</accession>
<keyword evidence="2" id="KW-1185">Reference proteome</keyword>
<dbReference type="Proteomes" id="UP001152888">
    <property type="component" value="Unassembled WGS sequence"/>
</dbReference>
<dbReference type="EMBL" id="CAKOFQ010006683">
    <property type="protein sequence ID" value="CAH1959762.1"/>
    <property type="molecule type" value="Genomic_DNA"/>
</dbReference>
<evidence type="ECO:0000313" key="2">
    <source>
        <dbReference type="Proteomes" id="UP001152888"/>
    </source>
</evidence>
<comment type="caution">
    <text evidence="1">The sequence shown here is derived from an EMBL/GenBank/DDBJ whole genome shotgun (WGS) entry which is preliminary data.</text>
</comment>
<evidence type="ECO:0000313" key="1">
    <source>
        <dbReference type="EMBL" id="CAH1959762.1"/>
    </source>
</evidence>
<name>A0A9P0JT39_ACAOB</name>
<sequence>MTGSEINFQNYYFPVI</sequence>
<proteinExistence type="predicted"/>
<protein>
    <submittedName>
        <fullName evidence="1">Uncharacterized protein</fullName>
    </submittedName>
</protein>
<dbReference type="AlphaFoldDB" id="A0A9P0JT39"/>
<organism evidence="1 2">
    <name type="scientific">Acanthoscelides obtectus</name>
    <name type="common">Bean weevil</name>
    <name type="synonym">Bruchus obtectus</name>
    <dbReference type="NCBI Taxonomy" id="200917"/>
    <lineage>
        <taxon>Eukaryota</taxon>
        <taxon>Metazoa</taxon>
        <taxon>Ecdysozoa</taxon>
        <taxon>Arthropoda</taxon>
        <taxon>Hexapoda</taxon>
        <taxon>Insecta</taxon>
        <taxon>Pterygota</taxon>
        <taxon>Neoptera</taxon>
        <taxon>Endopterygota</taxon>
        <taxon>Coleoptera</taxon>
        <taxon>Polyphaga</taxon>
        <taxon>Cucujiformia</taxon>
        <taxon>Chrysomeloidea</taxon>
        <taxon>Chrysomelidae</taxon>
        <taxon>Bruchinae</taxon>
        <taxon>Bruchini</taxon>
        <taxon>Acanthoscelides</taxon>
    </lineage>
</organism>
<gene>
    <name evidence="1" type="ORF">ACAOBT_LOCUS3358</name>
</gene>